<evidence type="ECO:0000256" key="1">
    <source>
        <dbReference type="ARBA" id="ARBA00022741"/>
    </source>
</evidence>
<dbReference type="Pfam" id="PF00025">
    <property type="entry name" value="Arf"/>
    <property type="match status" value="1"/>
</dbReference>
<comment type="caution">
    <text evidence="3">The sequence shown here is derived from an EMBL/GenBank/DDBJ whole genome shotgun (WGS) entry which is preliminary data.</text>
</comment>
<gene>
    <name evidence="3" type="ORF">S01H4_48284</name>
</gene>
<sequence>MREIDITVCGLANAGKTTIVKYLETGRFVNTQPTMGINRGETIQFEKLEINIFDLGGQEDFQILWPEVNEKSDGVVFVVDKNDHMNFNLARETFHNIIDTQINKDVIVLLLLHKSDIPDGMERNRFIKEFGLLELSYKWACYETSAKTGENIFESFRWFFEQLKDELFKAVLSINVKSIID</sequence>
<accession>X1B5G0</accession>
<dbReference type="PROSITE" id="PS51417">
    <property type="entry name" value="ARF"/>
    <property type="match status" value="1"/>
</dbReference>
<proteinExistence type="predicted"/>
<dbReference type="EMBL" id="BART01027203">
    <property type="protein sequence ID" value="GAG90944.1"/>
    <property type="molecule type" value="Genomic_DNA"/>
</dbReference>
<dbReference type="InterPro" id="IPR024156">
    <property type="entry name" value="Small_GTPase_ARF"/>
</dbReference>
<dbReference type="Gene3D" id="3.40.50.300">
    <property type="entry name" value="P-loop containing nucleotide triphosphate hydrolases"/>
    <property type="match status" value="1"/>
</dbReference>
<dbReference type="SMART" id="SM00178">
    <property type="entry name" value="SAR"/>
    <property type="match status" value="1"/>
</dbReference>
<evidence type="ECO:0000256" key="2">
    <source>
        <dbReference type="ARBA" id="ARBA00023134"/>
    </source>
</evidence>
<name>X1B5G0_9ZZZZ</name>
<dbReference type="InterPro" id="IPR027417">
    <property type="entry name" value="P-loop_NTPase"/>
</dbReference>
<keyword evidence="2" id="KW-0342">GTP-binding</keyword>
<evidence type="ECO:0008006" key="4">
    <source>
        <dbReference type="Google" id="ProtNLM"/>
    </source>
</evidence>
<protein>
    <recommendedName>
        <fullName evidence="4">G domain-containing protein</fullName>
    </recommendedName>
</protein>
<dbReference type="AlphaFoldDB" id="X1B5G0"/>
<dbReference type="SUPFAM" id="SSF52540">
    <property type="entry name" value="P-loop containing nucleoside triphosphate hydrolases"/>
    <property type="match status" value="1"/>
</dbReference>
<dbReference type="PANTHER" id="PTHR11711">
    <property type="entry name" value="ADP RIBOSYLATION FACTOR-RELATED"/>
    <property type="match status" value="1"/>
</dbReference>
<keyword evidence="1" id="KW-0547">Nucleotide-binding</keyword>
<dbReference type="PRINTS" id="PR00449">
    <property type="entry name" value="RASTRNSFRMNG"/>
</dbReference>
<dbReference type="InterPro" id="IPR006689">
    <property type="entry name" value="Small_GTPase_ARF/SAR"/>
</dbReference>
<reference evidence="3" key="1">
    <citation type="journal article" date="2014" name="Front. Microbiol.">
        <title>High frequency of phylogenetically diverse reductive dehalogenase-homologous genes in deep subseafloor sedimentary metagenomes.</title>
        <authorList>
            <person name="Kawai M."/>
            <person name="Futagami T."/>
            <person name="Toyoda A."/>
            <person name="Takaki Y."/>
            <person name="Nishi S."/>
            <person name="Hori S."/>
            <person name="Arai W."/>
            <person name="Tsubouchi T."/>
            <person name="Morono Y."/>
            <person name="Uchiyama I."/>
            <person name="Ito T."/>
            <person name="Fujiyama A."/>
            <person name="Inagaki F."/>
            <person name="Takami H."/>
        </authorList>
    </citation>
    <scope>NUCLEOTIDE SEQUENCE</scope>
    <source>
        <strain evidence="3">Expedition CK06-06</strain>
    </source>
</reference>
<dbReference type="NCBIfam" id="TIGR00231">
    <property type="entry name" value="small_GTP"/>
    <property type="match status" value="1"/>
</dbReference>
<organism evidence="3">
    <name type="scientific">marine sediment metagenome</name>
    <dbReference type="NCBI Taxonomy" id="412755"/>
    <lineage>
        <taxon>unclassified sequences</taxon>
        <taxon>metagenomes</taxon>
        <taxon>ecological metagenomes</taxon>
    </lineage>
</organism>
<dbReference type="InterPro" id="IPR005225">
    <property type="entry name" value="Small_GTP-bd"/>
</dbReference>
<evidence type="ECO:0000313" key="3">
    <source>
        <dbReference type="EMBL" id="GAG90944.1"/>
    </source>
</evidence>
<dbReference type="SMART" id="SM00177">
    <property type="entry name" value="ARF"/>
    <property type="match status" value="1"/>
</dbReference>
<dbReference type="SMART" id="SM00175">
    <property type="entry name" value="RAB"/>
    <property type="match status" value="1"/>
</dbReference>
<dbReference type="GO" id="GO:0005525">
    <property type="term" value="F:GTP binding"/>
    <property type="evidence" value="ECO:0007669"/>
    <property type="project" value="UniProtKB-KW"/>
</dbReference>
<dbReference type="GO" id="GO:0003924">
    <property type="term" value="F:GTPase activity"/>
    <property type="evidence" value="ECO:0007669"/>
    <property type="project" value="InterPro"/>
</dbReference>